<sequence length="113" mass="12568">MKKNVQSNLLRAPELPQATYDPSTDQYDLDVALLNSDIEILATYGNESTNDQVTMFVGEPITREIATPPSTVFRYARNEFPDGVYRVYYMVTEAVGNTAKSEAVKLKISNAKG</sequence>
<evidence type="ECO:0000256" key="1">
    <source>
        <dbReference type="SAM" id="MobiDB-lite"/>
    </source>
</evidence>
<feature type="region of interest" description="Disordered" evidence="1">
    <location>
        <begin position="1"/>
        <end position="23"/>
    </location>
</feature>
<organism evidence="2 3">
    <name type="scientific">Alcaligenes xylosoxydans xylosoxydans</name>
    <name type="common">Achromobacter xylosoxidans</name>
    <dbReference type="NCBI Taxonomy" id="85698"/>
    <lineage>
        <taxon>Bacteria</taxon>
        <taxon>Pseudomonadati</taxon>
        <taxon>Pseudomonadota</taxon>
        <taxon>Betaproteobacteria</taxon>
        <taxon>Burkholderiales</taxon>
        <taxon>Alcaligenaceae</taxon>
        <taxon>Achromobacter</taxon>
    </lineage>
</organism>
<comment type="caution">
    <text evidence="2">The sequence shown here is derived from an EMBL/GenBank/DDBJ whole genome shotgun (WGS) entry which is preliminary data.</text>
</comment>
<gene>
    <name evidence="2" type="ORF">O9570_25275</name>
</gene>
<accession>A0A9X3L389</accession>
<name>A0A9X3L389_ALCXX</name>
<evidence type="ECO:0000313" key="3">
    <source>
        <dbReference type="Proteomes" id="UP001141992"/>
    </source>
</evidence>
<dbReference type="AlphaFoldDB" id="A0A9X3L389"/>
<dbReference type="RefSeq" id="WP_269865067.1">
    <property type="nucleotide sequence ID" value="NZ_JAPZVI010000029.1"/>
</dbReference>
<proteinExistence type="predicted"/>
<reference evidence="2" key="1">
    <citation type="submission" date="2022-12" db="EMBL/GenBank/DDBJ databases">
        <authorList>
            <person name="Voronina O.L."/>
            <person name="Kunda M.S."/>
            <person name="Ryzhova N."/>
            <person name="Aksenova E.I."/>
        </authorList>
    </citation>
    <scope>NUCLEOTIDE SEQUENCE</scope>
    <source>
        <strain evidence="2">SCCH136:Ach223948</strain>
    </source>
</reference>
<evidence type="ECO:0000313" key="2">
    <source>
        <dbReference type="EMBL" id="MCZ8404790.1"/>
    </source>
</evidence>
<protein>
    <submittedName>
        <fullName evidence="2">Uncharacterized protein</fullName>
    </submittedName>
</protein>
<dbReference type="EMBL" id="JAPZVI010000029">
    <property type="protein sequence ID" value="MCZ8404790.1"/>
    <property type="molecule type" value="Genomic_DNA"/>
</dbReference>
<dbReference type="Proteomes" id="UP001141992">
    <property type="component" value="Unassembled WGS sequence"/>
</dbReference>